<dbReference type="Proteomes" id="UP000010116">
    <property type="component" value="Unassembled WGS sequence"/>
</dbReference>
<sequence>MNIFITKFLNKNFDQIELFQSKSNEVYKTDLAGLAECIDSYATLIFMLPCSKYSTYEFEYDSSLSHNINESNFISEIDSYVVNDISTQNIVFNNNQAFLIDRDFLDSINTALSNVNAKIYLIPEHLTLSDQIKEFNLELEDEHLIISNGIPVRISKEMLSSNSLFADLNKISAVKVEDYFDQKFISDLIANLNKLPNIFKFDISIRSLKLHLGISKKLFYGLVASLLLIFFIPFGISALAEKKHNEYKQGIYQIFRALDYNSTNISNPKRQADLIADNFDLSQQNTFKMPNLEFIQRLGVENVYRINIQPIDGTAKFI</sequence>
<evidence type="ECO:0000313" key="2">
    <source>
        <dbReference type="EMBL" id="EJP72502.1"/>
    </source>
</evidence>
<gene>
    <name evidence="2" type="ORF">NT02SARS_1196</name>
</gene>
<name>J4V1P4_9GAMM</name>
<proteinExistence type="predicted"/>
<keyword evidence="1" id="KW-0812">Transmembrane</keyword>
<feature type="transmembrane region" description="Helical" evidence="1">
    <location>
        <begin position="218"/>
        <end position="240"/>
    </location>
</feature>
<organism evidence="2 3">
    <name type="scientific">SAR86 cluster bacterium SAR86B</name>
    <dbReference type="NCBI Taxonomy" id="1123867"/>
    <lineage>
        <taxon>Bacteria</taxon>
        <taxon>Pseudomonadati</taxon>
        <taxon>Pseudomonadota</taxon>
        <taxon>Gammaproteobacteria</taxon>
        <taxon>SAR86 cluster</taxon>
    </lineage>
</organism>
<accession>J4V1P4</accession>
<keyword evidence="1" id="KW-1133">Transmembrane helix</keyword>
<dbReference type="HOGENOM" id="CLU_874032_0_0_6"/>
<protein>
    <submittedName>
        <fullName evidence="2">Uncharacterized protein</fullName>
    </submittedName>
</protein>
<dbReference type="EMBL" id="JH611190">
    <property type="protein sequence ID" value="EJP72502.1"/>
    <property type="molecule type" value="Genomic_DNA"/>
</dbReference>
<reference evidence="2 3" key="1">
    <citation type="journal article" date="2012" name="ISME J.">
        <title>Genomic insights to SAR86, an abundant and uncultivated marine bacterial lineage.</title>
        <authorList>
            <person name="Dupont C.L."/>
            <person name="Rusch D.B."/>
            <person name="Yooseph S."/>
            <person name="Lombardo M.J."/>
            <person name="Richter R.A."/>
            <person name="Valas R."/>
            <person name="Novotny M."/>
            <person name="Yee-Greenbaum J."/>
            <person name="Selengut J.D."/>
            <person name="Haft D.H."/>
            <person name="Halpern A.L."/>
            <person name="Lasken R.S."/>
            <person name="Nealson K."/>
            <person name="Friedman R."/>
            <person name="Venter J.C."/>
        </authorList>
    </citation>
    <scope>NUCLEOTIDE SEQUENCE [LARGE SCALE GENOMIC DNA]</scope>
</reference>
<keyword evidence="1" id="KW-0472">Membrane</keyword>
<evidence type="ECO:0000313" key="3">
    <source>
        <dbReference type="Proteomes" id="UP000010116"/>
    </source>
</evidence>
<dbReference type="AlphaFoldDB" id="J4V1P4"/>
<evidence type="ECO:0000256" key="1">
    <source>
        <dbReference type="SAM" id="Phobius"/>
    </source>
</evidence>